<feature type="compositionally biased region" description="Polar residues" evidence="1">
    <location>
        <begin position="310"/>
        <end position="322"/>
    </location>
</feature>
<evidence type="ECO:0000256" key="1">
    <source>
        <dbReference type="SAM" id="MobiDB-lite"/>
    </source>
</evidence>
<feature type="compositionally biased region" description="Polar residues" evidence="1">
    <location>
        <begin position="280"/>
        <end position="290"/>
    </location>
</feature>
<feature type="region of interest" description="Disordered" evidence="1">
    <location>
        <begin position="276"/>
        <end position="340"/>
    </location>
</feature>
<sequence>MATTVFHSVGLEFVPNNYAAPLSNENVQEAFHLFQNFLAQSAIGHTLLEPTMLSGSQIKVFWEIGIYDDGGESGTPSIIFEFQEQEFVITPATVRAALGFEDLNAYTISVGDAELQRMMRDIGYSGSLARIGQLKRPLLRKEWSFFFDCITRAFGKKCTNWDVIPIDSLQIGYSLLYSSNFDFARLVLSNIGEKMTENRSVVYFARFCQLIFSACVPGVDIVENDVIPSFKLHKRIFSDLVNKDVKKGNVGELLLPAIVQQFLDNSLQPQPQLQQFQPLNTDPQSTSQRPKSGGRTKHRAFKAVKAAKPSTHTNLPQSVGTSRTKRRANRPRSDANELLQNKRRKLVADYLFDDLVQESTPAEAPEIISQDVTENATVPDESRANADEMADLNDEQPEPILEMQIEENVEAHPSATLEEFDIVDESEDVVAADQPTVIIDESMATHTEVFSVTHQVIEKGEEVDQTTNSVEAAVEPTVEAAVEPIVEAAQATEKINENLNSEHTANEEFVQENVAENVFSSSTKSDDAADSSSSTRVSGQHNPKVTDFGGTSHHDAEAPFKNMYFANWSSHECIFPDQRAAEFVSKSAATITNPELLAHLKATIRSGGYKNQAKQS</sequence>
<dbReference type="AlphaFoldDB" id="A0AAD8J1M9"/>
<comment type="caution">
    <text evidence="2">The sequence shown here is derived from an EMBL/GenBank/DDBJ whole genome shotgun (WGS) entry which is preliminary data.</text>
</comment>
<evidence type="ECO:0000313" key="2">
    <source>
        <dbReference type="EMBL" id="KAK1395219.1"/>
    </source>
</evidence>
<name>A0AAD8J1M9_9APIA</name>
<reference evidence="2" key="1">
    <citation type="submission" date="2023-02" db="EMBL/GenBank/DDBJ databases">
        <title>Genome of toxic invasive species Heracleum sosnowskyi carries increased number of genes despite the absence of recent whole-genome duplications.</title>
        <authorList>
            <person name="Schelkunov M."/>
            <person name="Shtratnikova V."/>
            <person name="Makarenko M."/>
            <person name="Klepikova A."/>
            <person name="Omelchenko D."/>
            <person name="Novikova G."/>
            <person name="Obukhova E."/>
            <person name="Bogdanov V."/>
            <person name="Penin A."/>
            <person name="Logacheva M."/>
        </authorList>
    </citation>
    <scope>NUCLEOTIDE SEQUENCE</scope>
    <source>
        <strain evidence="2">Hsosn_3</strain>
        <tissue evidence="2">Leaf</tissue>
    </source>
</reference>
<keyword evidence="3" id="KW-1185">Reference proteome</keyword>
<proteinExistence type="predicted"/>
<feature type="region of interest" description="Disordered" evidence="1">
    <location>
        <begin position="519"/>
        <end position="553"/>
    </location>
</feature>
<gene>
    <name evidence="2" type="ORF">POM88_014275</name>
</gene>
<reference evidence="2" key="2">
    <citation type="submission" date="2023-05" db="EMBL/GenBank/DDBJ databases">
        <authorList>
            <person name="Schelkunov M.I."/>
        </authorList>
    </citation>
    <scope>NUCLEOTIDE SEQUENCE</scope>
    <source>
        <strain evidence="2">Hsosn_3</strain>
        <tissue evidence="2">Leaf</tissue>
    </source>
</reference>
<feature type="compositionally biased region" description="Basic residues" evidence="1">
    <location>
        <begin position="292"/>
        <end position="302"/>
    </location>
</feature>
<evidence type="ECO:0000313" key="3">
    <source>
        <dbReference type="Proteomes" id="UP001237642"/>
    </source>
</evidence>
<organism evidence="2 3">
    <name type="scientific">Heracleum sosnowskyi</name>
    <dbReference type="NCBI Taxonomy" id="360622"/>
    <lineage>
        <taxon>Eukaryota</taxon>
        <taxon>Viridiplantae</taxon>
        <taxon>Streptophyta</taxon>
        <taxon>Embryophyta</taxon>
        <taxon>Tracheophyta</taxon>
        <taxon>Spermatophyta</taxon>
        <taxon>Magnoliopsida</taxon>
        <taxon>eudicotyledons</taxon>
        <taxon>Gunneridae</taxon>
        <taxon>Pentapetalae</taxon>
        <taxon>asterids</taxon>
        <taxon>campanulids</taxon>
        <taxon>Apiales</taxon>
        <taxon>Apiaceae</taxon>
        <taxon>Apioideae</taxon>
        <taxon>apioid superclade</taxon>
        <taxon>Tordylieae</taxon>
        <taxon>Tordyliinae</taxon>
        <taxon>Heracleum</taxon>
    </lineage>
</organism>
<dbReference type="Proteomes" id="UP001237642">
    <property type="component" value="Unassembled WGS sequence"/>
</dbReference>
<protein>
    <submittedName>
        <fullName evidence="2">Uncharacterized protein</fullName>
    </submittedName>
</protein>
<dbReference type="EMBL" id="JAUIZM010000003">
    <property type="protein sequence ID" value="KAK1395219.1"/>
    <property type="molecule type" value="Genomic_DNA"/>
</dbReference>
<accession>A0AAD8J1M9</accession>